<protein>
    <recommendedName>
        <fullName evidence="1">Copper amine oxidase-like N-terminal domain-containing protein</fullName>
    </recommendedName>
</protein>
<proteinExistence type="predicted"/>
<gene>
    <name evidence="2" type="ORF">CGS56_09175</name>
</gene>
<dbReference type="Proteomes" id="UP000220157">
    <property type="component" value="Unassembled WGS sequence"/>
</dbReference>
<reference evidence="2 3" key="1">
    <citation type="journal article" date="2017" name="Front. Microbiol.">
        <title>New Insights into the Diversity of the Genus Faecalibacterium.</title>
        <authorList>
            <person name="Benevides L."/>
            <person name="Burman S."/>
            <person name="Martin R."/>
            <person name="Robert V."/>
            <person name="Thomas M."/>
            <person name="Miquel S."/>
            <person name="Chain F."/>
            <person name="Sokol H."/>
            <person name="Bermudez-Humaran L.G."/>
            <person name="Morrison M."/>
            <person name="Langella P."/>
            <person name="Azevedo V.A."/>
            <person name="Chatel J.M."/>
            <person name="Soares S."/>
        </authorList>
    </citation>
    <scope>NUCLEOTIDE SEQUENCE [LARGE SCALE GENOMIC DNA]</scope>
    <source>
        <strain evidence="2 3">CNCM I 4573</strain>
    </source>
</reference>
<name>A0A2A7A8J8_9FIRM</name>
<dbReference type="EMBL" id="NMTW01000037">
    <property type="protein sequence ID" value="PDX75457.1"/>
    <property type="molecule type" value="Genomic_DNA"/>
</dbReference>
<sequence length="85" mass="9162">MLCGRIWTSSVDSIATVDQNGLVTIYSVGEATITATTVFGRPVVNDVAPVVRNNRTMLPIRFVAENLGARVDWIADTQNIIITAA</sequence>
<feature type="domain" description="Copper amine oxidase-like N-terminal" evidence="1">
    <location>
        <begin position="12"/>
        <end position="82"/>
    </location>
</feature>
<dbReference type="Pfam" id="PF07833">
    <property type="entry name" value="Cu_amine_oxidN1"/>
    <property type="match status" value="1"/>
</dbReference>
<dbReference type="SUPFAM" id="SSF49373">
    <property type="entry name" value="Invasin/intimin cell-adhesion fragments"/>
    <property type="match status" value="1"/>
</dbReference>
<evidence type="ECO:0000313" key="3">
    <source>
        <dbReference type="Proteomes" id="UP000220157"/>
    </source>
</evidence>
<accession>A0A2A7A8J8</accession>
<dbReference type="InterPro" id="IPR008964">
    <property type="entry name" value="Invasin/intimin_cell_adhesion"/>
</dbReference>
<dbReference type="RefSeq" id="WP_097785642.1">
    <property type="nucleotide sequence ID" value="NZ_JAHQYW010000027.1"/>
</dbReference>
<dbReference type="AlphaFoldDB" id="A0A2A7A8J8"/>
<organism evidence="2 3">
    <name type="scientific">Faecalibacterium prausnitzii</name>
    <dbReference type="NCBI Taxonomy" id="853"/>
    <lineage>
        <taxon>Bacteria</taxon>
        <taxon>Bacillati</taxon>
        <taxon>Bacillota</taxon>
        <taxon>Clostridia</taxon>
        <taxon>Eubacteriales</taxon>
        <taxon>Oscillospiraceae</taxon>
        <taxon>Faecalibacterium</taxon>
    </lineage>
</organism>
<evidence type="ECO:0000259" key="1">
    <source>
        <dbReference type="Pfam" id="PF07833"/>
    </source>
</evidence>
<dbReference type="InterPro" id="IPR012854">
    <property type="entry name" value="Cu_amine_oxidase-like_N"/>
</dbReference>
<evidence type="ECO:0000313" key="2">
    <source>
        <dbReference type="EMBL" id="PDX75457.1"/>
    </source>
</evidence>
<dbReference type="Gene3D" id="2.60.40.1080">
    <property type="match status" value="1"/>
</dbReference>
<comment type="caution">
    <text evidence="2">The sequence shown here is derived from an EMBL/GenBank/DDBJ whole genome shotgun (WGS) entry which is preliminary data.</text>
</comment>